<dbReference type="AlphaFoldDB" id="A0A6I8R0P7"/>
<dbReference type="SUPFAM" id="SSF52058">
    <property type="entry name" value="L domain-like"/>
    <property type="match status" value="1"/>
</dbReference>
<keyword evidence="2" id="KW-0732">Signal</keyword>
<evidence type="ECO:0000256" key="2">
    <source>
        <dbReference type="ARBA" id="ARBA00022729"/>
    </source>
</evidence>
<dbReference type="SMART" id="SM00365">
    <property type="entry name" value="LRR_SD22"/>
    <property type="match status" value="5"/>
</dbReference>
<dbReference type="InterPro" id="IPR032675">
    <property type="entry name" value="LRR_dom_sf"/>
</dbReference>
<dbReference type="InterPro" id="IPR000483">
    <property type="entry name" value="Cys-rich_flank_reg_C"/>
</dbReference>
<dbReference type="Ensembl" id="ENSXETT00000086534">
    <property type="protein sequence ID" value="ENSXETP00000074095"/>
    <property type="gene ID" value="ENSXETG00000035341"/>
</dbReference>
<dbReference type="SMART" id="SM00369">
    <property type="entry name" value="LRR_TYP"/>
    <property type="match status" value="7"/>
</dbReference>
<evidence type="ECO:0000256" key="3">
    <source>
        <dbReference type="ARBA" id="ARBA00022737"/>
    </source>
</evidence>
<feature type="transmembrane region" description="Helical" evidence="4">
    <location>
        <begin position="333"/>
        <end position="353"/>
    </location>
</feature>
<dbReference type="PANTHER" id="PTHR24366">
    <property type="entry name" value="IG(IMMUNOGLOBULIN) AND LRR(LEUCINE RICH REPEAT) DOMAINS"/>
    <property type="match status" value="1"/>
</dbReference>
<keyword evidence="1" id="KW-0433">Leucine-rich repeat</keyword>
<dbReference type="Bgee" id="ENSXETG00000035341">
    <property type="expression patterns" value="Expressed in mesonephros"/>
</dbReference>
<dbReference type="Gene3D" id="3.80.10.10">
    <property type="entry name" value="Ribonuclease Inhibitor"/>
    <property type="match status" value="2"/>
</dbReference>
<evidence type="ECO:0000256" key="4">
    <source>
        <dbReference type="SAM" id="Phobius"/>
    </source>
</evidence>
<dbReference type="PRINTS" id="PR00019">
    <property type="entry name" value="LEURICHRPT"/>
</dbReference>
<reference evidence="6" key="2">
    <citation type="submission" date="2020-05" db="UniProtKB">
        <authorList>
            <consortium name="Ensembl"/>
        </authorList>
    </citation>
    <scope>IDENTIFICATION</scope>
</reference>
<dbReference type="PROSITE" id="PS51450">
    <property type="entry name" value="LRR"/>
    <property type="match status" value="4"/>
</dbReference>
<name>A0A6I8R0P7_XENTR</name>
<evidence type="ECO:0000259" key="5">
    <source>
        <dbReference type="SMART" id="SM00082"/>
    </source>
</evidence>
<evidence type="ECO:0000256" key="1">
    <source>
        <dbReference type="ARBA" id="ARBA00022614"/>
    </source>
</evidence>
<accession>A0A6I8R0P7</accession>
<keyword evidence="3" id="KW-0677">Repeat</keyword>
<dbReference type="PANTHER" id="PTHR24366:SF159">
    <property type="entry name" value="CD180 MOLECULE"/>
    <property type="match status" value="1"/>
</dbReference>
<dbReference type="InterPro" id="IPR003591">
    <property type="entry name" value="Leu-rich_rpt_typical-subtyp"/>
</dbReference>
<dbReference type="SMART" id="SM00082">
    <property type="entry name" value="LRRCT"/>
    <property type="match status" value="1"/>
</dbReference>
<dbReference type="InParanoid" id="A0A6I8R0P7"/>
<reference evidence="6" key="1">
    <citation type="journal article" date="2010" name="Science">
        <title>The genome of the Western clawed frog Xenopus tropicalis.</title>
        <authorList>
            <person name="Hellsten U."/>
            <person name="Harland R.M."/>
            <person name="Gilchrist M.J."/>
            <person name="Hendrix D."/>
            <person name="Jurka J."/>
            <person name="Kapitonov V."/>
            <person name="Ovcharenko I."/>
            <person name="Putnam N.H."/>
            <person name="Shu S."/>
            <person name="Taher L."/>
            <person name="Blitz I.L."/>
            <person name="Blumberg B."/>
            <person name="Dichmann D.S."/>
            <person name="Dubchak I."/>
            <person name="Amaya E."/>
            <person name="Detter J.C."/>
            <person name="Fletcher R."/>
            <person name="Gerhard D.S."/>
            <person name="Goodstein D."/>
            <person name="Graves T."/>
            <person name="Grigoriev I.V."/>
            <person name="Grimwood J."/>
            <person name="Kawashima T."/>
            <person name="Lindquist E."/>
            <person name="Lucas S.M."/>
            <person name="Mead P.E."/>
            <person name="Mitros T."/>
            <person name="Ogino H."/>
            <person name="Ohta Y."/>
            <person name="Poliakov A.V."/>
            <person name="Pollet N."/>
            <person name="Robert J."/>
            <person name="Salamov A."/>
            <person name="Sater A.K."/>
            <person name="Schmutz J."/>
            <person name="Terry A."/>
            <person name="Vize P.D."/>
            <person name="Warren W.C."/>
            <person name="Wells D."/>
            <person name="Wills A."/>
            <person name="Wilson R.K."/>
            <person name="Zimmerman L.B."/>
            <person name="Zorn A.M."/>
            <person name="Grainger R."/>
            <person name="Grammer T."/>
            <person name="Khokha M.K."/>
            <person name="Richardson P.M."/>
            <person name="Rokhsar D.S."/>
        </authorList>
    </citation>
    <scope>NUCLEOTIDE SEQUENCE [LARGE SCALE GENOMIC DNA]</scope>
    <source>
        <strain evidence="6">Nigerian</strain>
    </source>
</reference>
<keyword evidence="4" id="KW-1133">Transmembrane helix</keyword>
<keyword evidence="4" id="KW-0812">Transmembrane</keyword>
<dbReference type="InterPro" id="IPR001611">
    <property type="entry name" value="Leu-rich_rpt"/>
</dbReference>
<dbReference type="Pfam" id="PF13855">
    <property type="entry name" value="LRR_8"/>
    <property type="match status" value="2"/>
</dbReference>
<organism evidence="6">
    <name type="scientific">Xenopus tropicalis</name>
    <name type="common">Western clawed frog</name>
    <name type="synonym">Silurana tropicalis</name>
    <dbReference type="NCBI Taxonomy" id="8364"/>
    <lineage>
        <taxon>Eukaryota</taxon>
        <taxon>Metazoa</taxon>
        <taxon>Chordata</taxon>
        <taxon>Craniata</taxon>
        <taxon>Vertebrata</taxon>
        <taxon>Euteleostomi</taxon>
        <taxon>Amphibia</taxon>
        <taxon>Batrachia</taxon>
        <taxon>Anura</taxon>
        <taxon>Pipoidea</taxon>
        <taxon>Pipidae</taxon>
        <taxon>Xenopodinae</taxon>
        <taxon>Xenopus</taxon>
        <taxon>Silurana</taxon>
    </lineage>
</organism>
<feature type="domain" description="LRRCT" evidence="5">
    <location>
        <begin position="278"/>
        <end position="329"/>
    </location>
</feature>
<sequence length="372" mass="41786">MHVSFFQQPFCAAPSHTKLCLSLPHLSALICFLFNVPTQSSASALSLCPSRCSCEPRSFFVNCSGLNLSSFLVFPPLDTQFLDLSGCSLNSSPSLNKLWRLQTLLLAQNKIKEVGDLSWMGIQSLQILDLSRNRISVLSMSFSKDLDLLIHLILSYNLLHTLSELCLQHLHNLEYLDLQGNLITSLQPGVLRPLTKLRHLQLQNNLLKSLQSDEFSVLQRLELLDLSGNQIQELPPMLFNPLHSLTFLNLQQNQLHHLRFQTLCNLPARGTIMLLSQNPWECDCDLQRVFGKLAGVHRLSLQDSKELRCAEPPQLRERPLTSLDTGLCVAETVTVLVITLTVTVTVVGAIVAAERSRKKSPRTQEYEISIQD</sequence>
<dbReference type="GeneTree" id="ENSGT00940000167587"/>
<proteinExistence type="predicted"/>
<evidence type="ECO:0000313" key="6">
    <source>
        <dbReference type="Ensembl" id="ENSXETP00000074095"/>
    </source>
</evidence>
<keyword evidence="4" id="KW-0472">Membrane</keyword>
<protein>
    <recommendedName>
        <fullName evidence="5">LRRCT domain-containing protein</fullName>
    </recommendedName>
</protein>